<dbReference type="InParanoid" id="H0EIN4"/>
<dbReference type="HOGENOM" id="CLU_3377227_0_0_1"/>
<accession>H0EIN4</accession>
<dbReference type="AlphaFoldDB" id="H0EIN4"/>
<gene>
    <name evidence="1" type="ORF">M7I_2394</name>
</gene>
<protein>
    <submittedName>
        <fullName evidence="1">Uncharacterized protein</fullName>
    </submittedName>
</protein>
<comment type="caution">
    <text evidence="1">The sequence shown here is derived from an EMBL/GenBank/DDBJ whole genome shotgun (WGS) entry which is preliminary data.</text>
</comment>
<reference evidence="1 2" key="1">
    <citation type="journal article" date="2012" name="Eukaryot. Cell">
        <title>Genome sequence of the fungus Glarea lozoyensis: the first genome sequence of a species from the Helotiaceae family.</title>
        <authorList>
            <person name="Youssar L."/>
            <person name="Gruening B.A."/>
            <person name="Erxleben A."/>
            <person name="Guenther S."/>
            <person name="Huettel W."/>
        </authorList>
    </citation>
    <scope>NUCLEOTIDE SEQUENCE [LARGE SCALE GENOMIC DNA]</scope>
    <source>
        <strain evidence="2">ATCC 74030 / MF5533</strain>
    </source>
</reference>
<organism evidence="1 2">
    <name type="scientific">Glarea lozoyensis (strain ATCC 74030 / MF5533)</name>
    <dbReference type="NCBI Taxonomy" id="1104152"/>
    <lineage>
        <taxon>Eukaryota</taxon>
        <taxon>Fungi</taxon>
        <taxon>Dikarya</taxon>
        <taxon>Ascomycota</taxon>
        <taxon>Pezizomycotina</taxon>
        <taxon>Leotiomycetes</taxon>
        <taxon>Helotiales</taxon>
        <taxon>Helotiaceae</taxon>
        <taxon>Glarea</taxon>
    </lineage>
</organism>
<sequence length="34" mass="4057">MPEPDQFKVVEAMILKIKTLEEKLKEKEQDLLLE</sequence>
<name>H0EIN4_GLAL7</name>
<proteinExistence type="predicted"/>
<keyword evidence="2" id="KW-1185">Reference proteome</keyword>
<dbReference type="Proteomes" id="UP000005446">
    <property type="component" value="Unassembled WGS sequence"/>
</dbReference>
<dbReference type="EMBL" id="AGUE01000047">
    <property type="protein sequence ID" value="EHL01755.1"/>
    <property type="molecule type" value="Genomic_DNA"/>
</dbReference>
<evidence type="ECO:0000313" key="1">
    <source>
        <dbReference type="EMBL" id="EHL01755.1"/>
    </source>
</evidence>
<evidence type="ECO:0000313" key="2">
    <source>
        <dbReference type="Proteomes" id="UP000005446"/>
    </source>
</evidence>